<dbReference type="EMBL" id="ADMB01000053">
    <property type="protein sequence ID" value="EHR37367.1"/>
    <property type="molecule type" value="Genomic_DNA"/>
</dbReference>
<keyword evidence="14" id="KW-1185">Reference proteome</keyword>
<feature type="domain" description="Transketolase-like pyrimidine-binding" evidence="12">
    <location>
        <begin position="353"/>
        <end position="524"/>
    </location>
</feature>
<comment type="subunit">
    <text evidence="2 10">Homodimer.</text>
</comment>
<dbReference type="InterPro" id="IPR029061">
    <property type="entry name" value="THDP-binding"/>
</dbReference>
<dbReference type="Pfam" id="PF22613">
    <property type="entry name" value="Transketolase_C_1"/>
    <property type="match status" value="1"/>
</dbReference>
<evidence type="ECO:0000256" key="3">
    <source>
        <dbReference type="ARBA" id="ARBA00013152"/>
    </source>
</evidence>
<reference evidence="13 14" key="1">
    <citation type="submission" date="2012-01" db="EMBL/GenBank/DDBJ databases">
        <title>The Genome Sequence of Megamonas funiformis YIT 11815.</title>
        <authorList>
            <consortium name="The Broad Institute Genome Sequencing Platform"/>
            <person name="Earl A."/>
            <person name="Ward D."/>
            <person name="Feldgarden M."/>
            <person name="Gevers D."/>
            <person name="Morotomi M."/>
            <person name="Young S.K."/>
            <person name="Zeng Q."/>
            <person name="Gargeya S."/>
            <person name="Fitzgerald M."/>
            <person name="Haas B."/>
            <person name="Abouelleil A."/>
            <person name="Alvarado L."/>
            <person name="Arachchi H.M."/>
            <person name="Berlin A."/>
            <person name="Chapman S.B."/>
            <person name="Gearin G."/>
            <person name="Goldberg J."/>
            <person name="Griggs A."/>
            <person name="Gujja S."/>
            <person name="Hansen M."/>
            <person name="Heiman D."/>
            <person name="Howarth C."/>
            <person name="Larimer J."/>
            <person name="Lui A."/>
            <person name="MacDonald P.J.P."/>
            <person name="McCowen C."/>
            <person name="Montmayeur A."/>
            <person name="Murphy C."/>
            <person name="Neiman D."/>
            <person name="Pearson M."/>
            <person name="Priest M."/>
            <person name="Roberts A."/>
            <person name="Saif S."/>
            <person name="Shea T."/>
            <person name="Sisk P."/>
            <person name="Stolte C."/>
            <person name="Sykes S."/>
            <person name="Wortman J."/>
            <person name="Nusbaum C."/>
            <person name="Birren B."/>
        </authorList>
    </citation>
    <scope>NUCLEOTIDE SEQUENCE [LARGE SCALE GENOMIC DNA]</scope>
    <source>
        <strain evidence="13 14">YIT 11815</strain>
    </source>
</reference>
<dbReference type="PROSITE" id="PS00802">
    <property type="entry name" value="TRANSKETOLASE_2"/>
    <property type="match status" value="1"/>
</dbReference>
<comment type="similarity">
    <text evidence="1 10">Belongs to the transketolase family.</text>
</comment>
<dbReference type="CDD" id="cd07033">
    <property type="entry name" value="TPP_PYR_DXS_TK_like"/>
    <property type="match status" value="1"/>
</dbReference>
<dbReference type="Proteomes" id="UP000005963">
    <property type="component" value="Unassembled WGS sequence"/>
</dbReference>
<comment type="caution">
    <text evidence="13">The sequence shown here is derived from an EMBL/GenBank/DDBJ whole genome shotgun (WGS) entry which is preliminary data.</text>
</comment>
<dbReference type="SUPFAM" id="SSF52518">
    <property type="entry name" value="Thiamin diphosphate-binding fold (THDP-binding)"/>
    <property type="match status" value="2"/>
</dbReference>
<dbReference type="SUPFAM" id="SSF52922">
    <property type="entry name" value="TK C-terminal domain-like"/>
    <property type="match status" value="1"/>
</dbReference>
<evidence type="ECO:0000256" key="2">
    <source>
        <dbReference type="ARBA" id="ARBA00011738"/>
    </source>
</evidence>
<gene>
    <name evidence="13" type="ORF">HMPREF9454_01126</name>
</gene>
<dbReference type="PANTHER" id="PTHR43522">
    <property type="entry name" value="TRANSKETOLASE"/>
    <property type="match status" value="1"/>
</dbReference>
<dbReference type="Pfam" id="PF00456">
    <property type="entry name" value="Transketolase_N"/>
    <property type="match status" value="1"/>
</dbReference>
<keyword evidence="10" id="KW-0106">Calcium</keyword>
<comment type="cofactor">
    <cofactor evidence="10">
        <name>Mg(2+)</name>
        <dbReference type="ChEBI" id="CHEBI:18420"/>
    </cofactor>
    <cofactor evidence="10">
        <name>Ca(2+)</name>
        <dbReference type="ChEBI" id="CHEBI:29108"/>
    </cofactor>
    <cofactor evidence="10">
        <name>Mn(2+)</name>
        <dbReference type="ChEBI" id="CHEBI:29035"/>
    </cofactor>
    <cofactor evidence="10">
        <name>Co(2+)</name>
        <dbReference type="ChEBI" id="CHEBI:48828"/>
    </cofactor>
    <text evidence="10">Binds 1 Mg(2+) ion per subunit. Can also utilize other divalent metal cations, such as Ca(2+), Mn(2+) and Co(2+).</text>
</comment>
<dbReference type="CDD" id="cd02012">
    <property type="entry name" value="TPP_TK"/>
    <property type="match status" value="1"/>
</dbReference>
<dbReference type="InterPro" id="IPR005474">
    <property type="entry name" value="Transketolase_N"/>
</dbReference>
<keyword evidence="7 10" id="KW-0786">Thiamine pyrophosphate</keyword>
<keyword evidence="11" id="KW-1133">Transmembrane helix</keyword>
<dbReference type="InterPro" id="IPR020826">
    <property type="entry name" value="Transketolase_BS"/>
</dbReference>
<organism evidence="13 14">
    <name type="scientific">Megamonas funiformis YIT 11815</name>
    <dbReference type="NCBI Taxonomy" id="742816"/>
    <lineage>
        <taxon>Bacteria</taxon>
        <taxon>Bacillati</taxon>
        <taxon>Bacillota</taxon>
        <taxon>Negativicutes</taxon>
        <taxon>Selenomonadales</taxon>
        <taxon>Selenomonadaceae</taxon>
        <taxon>Megamonas</taxon>
    </lineage>
</organism>
<evidence type="ECO:0000256" key="8">
    <source>
        <dbReference type="ARBA" id="ARBA00049473"/>
    </source>
</evidence>
<dbReference type="InterPro" id="IPR009014">
    <property type="entry name" value="Transketo_C/PFOR_II"/>
</dbReference>
<dbReference type="RefSeq" id="WP_008538418.1">
    <property type="nucleotide sequence ID" value="NZ_JH601090.1"/>
</dbReference>
<evidence type="ECO:0000256" key="10">
    <source>
        <dbReference type="RuleBase" id="RU004996"/>
    </source>
</evidence>
<sequence length="661" mass="72479">MNIEQKSVNAIRVLAADTVQKANSGHPGMPLGSAAMAYELWANHLTHNPKNPKWVNRDRFILSAGHASSLLYSLLHLFGYGLTIEDMKNFRQDNSLTPGHPEYGHTVGVEATTGPLGAGMGMAVGMAMAQAHMAATFNTEDYNVIDHYTFVLGGDGCMEEGISSEAFSLAGTLGLSKLIVLYDSNNITIEGNTDLAFTEDVNKRMEAFGFQTLTVEDGNNLEEISKAIELAKSEKTKPSFITVKTKIAFGCPAKEGSESSHGSPLGEENVKALRDNLGWEEQEAFVIPQDVYDNFAQKAKKGQEVEDNWNKLFKAYCEKYPEKKELWDKYFAVIDDEKLLNCDEFWSYEDKPQATRSLSGNMINRLAKIMPNFWGGSADLGPSNKTVIKDGGSFSKNNYLGRNIHYGVREFAMAAIANGITLYGGTKTFVGTFFVFSDYLKPMARLAALMKIPVTYVLTHDSIGVGEDGPTHEPIEQLAMLRAMPNINVFRPADATETAAAWYSAITSKNTPTVLALSRQNLPQIEGSSKEALKGGYIIAESIKAKPDAIIIASGSEVSLAVDAKKELMEKGFDIRVVSMPCMDIFEQQSDEYKEKILPQTVEKRLVVEAGSSICWGKYLGFKGKSVTIDTFGASAPANVLFKKYGFTVENVVNKALSMLK</sequence>
<dbReference type="InterPro" id="IPR005478">
    <property type="entry name" value="Transketolase_bac-like"/>
</dbReference>
<dbReference type="InterPro" id="IPR055152">
    <property type="entry name" value="Transketolase-like_C_2"/>
</dbReference>
<evidence type="ECO:0000256" key="7">
    <source>
        <dbReference type="ARBA" id="ARBA00023052"/>
    </source>
</evidence>
<keyword evidence="11" id="KW-0472">Membrane</keyword>
<keyword evidence="4 10" id="KW-0808">Transferase</keyword>
<dbReference type="Gene3D" id="3.40.50.920">
    <property type="match status" value="1"/>
</dbReference>
<dbReference type="InterPro" id="IPR033247">
    <property type="entry name" value="Transketolase_fam"/>
</dbReference>
<comment type="cofactor">
    <cofactor evidence="10">
        <name>thiamine diphosphate</name>
        <dbReference type="ChEBI" id="CHEBI:58937"/>
    </cofactor>
    <text evidence="10">Binds 1 thiamine pyrophosphate per subunit.</text>
</comment>
<keyword evidence="11" id="KW-0812">Transmembrane</keyword>
<name>A0ABP2NK49_9FIRM</name>
<proteinExistence type="inferred from homology"/>
<dbReference type="SMART" id="SM00861">
    <property type="entry name" value="Transket_pyr"/>
    <property type="match status" value="1"/>
</dbReference>
<dbReference type="Gene3D" id="3.40.50.970">
    <property type="match status" value="2"/>
</dbReference>
<keyword evidence="6 10" id="KW-0460">Magnesium</keyword>
<evidence type="ECO:0000256" key="1">
    <source>
        <dbReference type="ARBA" id="ARBA00007131"/>
    </source>
</evidence>
<keyword evidence="5 10" id="KW-0479">Metal-binding</keyword>
<dbReference type="NCBIfam" id="TIGR00232">
    <property type="entry name" value="tktlase_bact"/>
    <property type="match status" value="1"/>
</dbReference>
<dbReference type="Pfam" id="PF02779">
    <property type="entry name" value="Transket_pyr"/>
    <property type="match status" value="1"/>
</dbReference>
<feature type="transmembrane region" description="Helical" evidence="11">
    <location>
        <begin position="60"/>
        <end position="82"/>
    </location>
</feature>
<evidence type="ECO:0000256" key="11">
    <source>
        <dbReference type="SAM" id="Phobius"/>
    </source>
</evidence>
<protein>
    <recommendedName>
        <fullName evidence="3 9">Transketolase</fullName>
        <ecNumber evidence="3 9">2.2.1.1</ecNumber>
    </recommendedName>
</protein>
<dbReference type="EC" id="2.2.1.1" evidence="3 9"/>
<dbReference type="InterPro" id="IPR049557">
    <property type="entry name" value="Transketolase_CS"/>
</dbReference>
<evidence type="ECO:0000256" key="9">
    <source>
        <dbReference type="NCBIfam" id="TIGR00232"/>
    </source>
</evidence>
<evidence type="ECO:0000313" key="14">
    <source>
        <dbReference type="Proteomes" id="UP000005963"/>
    </source>
</evidence>
<evidence type="ECO:0000256" key="5">
    <source>
        <dbReference type="ARBA" id="ARBA00022723"/>
    </source>
</evidence>
<dbReference type="InterPro" id="IPR005475">
    <property type="entry name" value="Transketolase-like_Pyr-bd"/>
</dbReference>
<evidence type="ECO:0000259" key="12">
    <source>
        <dbReference type="SMART" id="SM00861"/>
    </source>
</evidence>
<evidence type="ECO:0000256" key="6">
    <source>
        <dbReference type="ARBA" id="ARBA00022842"/>
    </source>
</evidence>
<accession>A0ABP2NK49</accession>
<comment type="catalytic activity">
    <reaction evidence="8 10">
        <text>D-sedoheptulose 7-phosphate + D-glyceraldehyde 3-phosphate = aldehydo-D-ribose 5-phosphate + D-xylulose 5-phosphate</text>
        <dbReference type="Rhea" id="RHEA:10508"/>
        <dbReference type="ChEBI" id="CHEBI:57483"/>
        <dbReference type="ChEBI" id="CHEBI:57737"/>
        <dbReference type="ChEBI" id="CHEBI:58273"/>
        <dbReference type="ChEBI" id="CHEBI:59776"/>
        <dbReference type="EC" id="2.2.1.1"/>
    </reaction>
</comment>
<evidence type="ECO:0000313" key="13">
    <source>
        <dbReference type="EMBL" id="EHR37367.1"/>
    </source>
</evidence>
<comment type="function">
    <text evidence="10">Catalyzes the transfer of a two-carbon ketol group from a ketose donor to an aldose acceptor, via a covalent intermediate with the cofactor thiamine pyrophosphate.</text>
</comment>
<dbReference type="GeneID" id="62778171"/>
<dbReference type="PROSITE" id="PS00801">
    <property type="entry name" value="TRANSKETOLASE_1"/>
    <property type="match status" value="1"/>
</dbReference>
<evidence type="ECO:0000256" key="4">
    <source>
        <dbReference type="ARBA" id="ARBA00022679"/>
    </source>
</evidence>
<dbReference type="PANTHER" id="PTHR43522:SF2">
    <property type="entry name" value="TRANSKETOLASE 1-RELATED"/>
    <property type="match status" value="1"/>
</dbReference>